<dbReference type="RefSeq" id="WP_067387535.1">
    <property type="nucleotide sequence ID" value="NZ_BCTA01000013.1"/>
</dbReference>
<dbReference type="Proteomes" id="UP001207528">
    <property type="component" value="Unassembled WGS sequence"/>
</dbReference>
<dbReference type="AlphaFoldDB" id="A0AAW5SJ42"/>
<protein>
    <submittedName>
        <fullName evidence="2">Uncharacterized protein</fullName>
    </submittedName>
</protein>
<dbReference type="EMBL" id="BCTA01000013">
    <property type="protein sequence ID" value="GAT07716.1"/>
    <property type="molecule type" value="Genomic_DNA"/>
</dbReference>
<accession>A0AAW5SJ42</accession>
<proteinExistence type="predicted"/>
<evidence type="ECO:0000313" key="1">
    <source>
        <dbReference type="EMBL" id="GAT07716.1"/>
    </source>
</evidence>
<reference evidence="2" key="3">
    <citation type="journal article" date="2022" name="BMC Genomics">
        <title>Comparative genome analysis of mycobacteria focusing on tRNA and non-coding RNA.</title>
        <authorList>
            <person name="Behra P.R.K."/>
            <person name="Pettersson B.M.F."/>
            <person name="Ramesh M."/>
            <person name="Das S."/>
            <person name="Dasgupta S."/>
            <person name="Kirsebom L.A."/>
        </authorList>
    </citation>
    <scope>NUCLEOTIDE SEQUENCE</scope>
    <source>
        <strain evidence="2">DSM 44203</strain>
    </source>
</reference>
<dbReference type="EMBL" id="JACKTI010000029">
    <property type="protein sequence ID" value="MCV7023640.1"/>
    <property type="molecule type" value="Genomic_DNA"/>
</dbReference>
<comment type="caution">
    <text evidence="2">The sequence shown here is derived from an EMBL/GenBank/DDBJ whole genome shotgun (WGS) entry which is preliminary data.</text>
</comment>
<evidence type="ECO:0000313" key="2">
    <source>
        <dbReference type="EMBL" id="MCV7023640.1"/>
    </source>
</evidence>
<keyword evidence="3" id="KW-1185">Reference proteome</keyword>
<organism evidence="2 4">
    <name type="scientific">Mycolicibacterium novocastrense</name>
    <name type="common">Mycobacterium novocastrense</name>
    <dbReference type="NCBI Taxonomy" id="59813"/>
    <lineage>
        <taxon>Bacteria</taxon>
        <taxon>Bacillati</taxon>
        <taxon>Actinomycetota</taxon>
        <taxon>Actinomycetes</taxon>
        <taxon>Mycobacteriales</taxon>
        <taxon>Mycobacteriaceae</taxon>
        <taxon>Mycolicibacterium</taxon>
    </lineage>
</organism>
<sequence>MCRAIAEGGRRCPCTRGDRRRAYQRLRYAVGKAATAAVATTGHDTADTAGTGTALQELQQRRVATTRAVNDALALIREPSRTLTAEDRATYTSAVVDHGTVLRDIATHKIEQAFIDHGVDDASVVAEAHDVAQRLASIDADYDQIRARTDRYLTADGKSFISDEAAAEIDATRNAYIAAKRDVLQQAAKRSAEINELRTTITKNAYYQELSQERSFGGAQFTPTNHSKMTKADREMCTTSTALYPDEMVERSAALGGMLAKRSKARAHYSAAKRQTTRRTRVEVLDLRRSLQQDRLTSITSYYVDSPEAMATGTGTLTDTYARPYATVERTPENERRITELLAQFNATRKKPATMHFATHTDAAGQAQEVIYVRGAGKRATVQHAGTSAEITYNDTSSMTHELAHRMEDRNPEISIATKHFLNRRTEGLPKERYHRKELVVPDGFAHRYMGKDYPGSNYTELFSCGMEAVAHGRFGGLRGHTKVDLTAPSATSNLDQVNPPRADPEHLALVLGLLATANKRLN</sequence>
<name>A0AAW5SJ42_MYCNV</name>
<evidence type="ECO:0000313" key="3">
    <source>
        <dbReference type="Proteomes" id="UP000069773"/>
    </source>
</evidence>
<dbReference type="Proteomes" id="UP000069773">
    <property type="component" value="Unassembled WGS sequence"/>
</dbReference>
<reference evidence="1 3" key="1">
    <citation type="journal article" date="2016" name="Genome Announc.">
        <title>Draft Genome Sequences of Five Rapidly Growing Mycobacterium Species, M. thermoresistibile, M. fortuitum subsp. acetamidolyticum, M. canariasense, M. brisbanense, and M. novocastrense.</title>
        <authorList>
            <person name="Katahira K."/>
            <person name="Ogura Y."/>
            <person name="Gotoh Y."/>
            <person name="Hayashi T."/>
        </authorList>
    </citation>
    <scope>NUCLEOTIDE SEQUENCE [LARGE SCALE GENOMIC DNA]</scope>
    <source>
        <strain evidence="1 3">JCM18114</strain>
    </source>
</reference>
<reference evidence="2" key="2">
    <citation type="submission" date="2020-07" db="EMBL/GenBank/DDBJ databases">
        <authorList>
            <person name="Pettersson B.M.F."/>
            <person name="Behra P.R.K."/>
            <person name="Ramesh M."/>
            <person name="Das S."/>
            <person name="Dasgupta S."/>
            <person name="Kirsebom L.A."/>
        </authorList>
    </citation>
    <scope>NUCLEOTIDE SEQUENCE</scope>
    <source>
        <strain evidence="2">DSM 44203</strain>
    </source>
</reference>
<evidence type="ECO:0000313" key="4">
    <source>
        <dbReference type="Proteomes" id="UP001207528"/>
    </source>
</evidence>
<gene>
    <name evidence="2" type="ORF">H7I77_09805</name>
    <name evidence="1" type="ORF">RMCN_0849</name>
</gene>